<evidence type="ECO:0000313" key="4">
    <source>
        <dbReference type="Proteomes" id="UP000017819"/>
    </source>
</evidence>
<gene>
    <name evidence="3" type="ORF">N177_3098</name>
</gene>
<evidence type="ECO:0000259" key="2">
    <source>
        <dbReference type="Pfam" id="PF21320"/>
    </source>
</evidence>
<dbReference type="RefSeq" id="WP_023433217.1">
    <property type="nucleotide sequence ID" value="NZ_AWXZ01000039.1"/>
</dbReference>
<name>V4RIC5_9HYPH</name>
<dbReference type="OrthoDB" id="9801363at2"/>
<dbReference type="CDD" id="cd02440">
    <property type="entry name" value="AdoMet_MTases"/>
    <property type="match status" value="1"/>
</dbReference>
<keyword evidence="4" id="KW-1185">Reference proteome</keyword>
<dbReference type="InterPro" id="IPR053173">
    <property type="entry name" value="SAM-binding_MTase"/>
</dbReference>
<comment type="caution">
    <text evidence="3">The sequence shown here is derived from an EMBL/GenBank/DDBJ whole genome shotgun (WGS) entry which is preliminary data.</text>
</comment>
<reference evidence="3 4" key="1">
    <citation type="journal article" date="2014" name="Genome Announc.">
        <title>Draft Genome Sequence of Lutibaculum baratangense Strain AMV1T, Isolated from a Mud Volcano in Andamans, India.</title>
        <authorList>
            <person name="Singh A."/>
            <person name="Sreenivas A."/>
            <person name="Sathyanarayana Reddy G."/>
            <person name="Pinnaka A.K."/>
            <person name="Shivaji S."/>
        </authorList>
    </citation>
    <scope>NUCLEOTIDE SEQUENCE [LARGE SCALE GENOMIC DNA]</scope>
    <source>
        <strain evidence="3 4">AMV1</strain>
    </source>
</reference>
<dbReference type="PANTHER" id="PTHR45128:SF2">
    <property type="entry name" value="METHYLTRANSFERASE DOMAIN-CONTAINING PROTEIN"/>
    <property type="match status" value="1"/>
</dbReference>
<feature type="domain" description="S-adenosylmethionine-dependent methyltransferase Rv2258c-like winged HTH" evidence="2">
    <location>
        <begin position="31"/>
        <end position="100"/>
    </location>
</feature>
<dbReference type="Pfam" id="PF13847">
    <property type="entry name" value="Methyltransf_31"/>
    <property type="match status" value="1"/>
</dbReference>
<dbReference type="SUPFAM" id="SSF53335">
    <property type="entry name" value="S-adenosyl-L-methionine-dependent methyltransferases"/>
    <property type="match status" value="1"/>
</dbReference>
<protein>
    <submittedName>
        <fullName evidence="3">Uncharacterized protein</fullName>
    </submittedName>
</protein>
<dbReference type="InterPro" id="IPR036390">
    <property type="entry name" value="WH_DNA-bd_sf"/>
</dbReference>
<dbReference type="SUPFAM" id="SSF46785">
    <property type="entry name" value="Winged helix' DNA-binding domain"/>
    <property type="match status" value="1"/>
</dbReference>
<dbReference type="PANTHER" id="PTHR45128">
    <property type="entry name" value="METHYLTRANSFERASE TYPE 11"/>
    <property type="match status" value="1"/>
</dbReference>
<accession>V4RIC5</accession>
<organism evidence="3 4">
    <name type="scientific">Lutibaculum baratangense AMV1</name>
    <dbReference type="NCBI Taxonomy" id="631454"/>
    <lineage>
        <taxon>Bacteria</taxon>
        <taxon>Pseudomonadati</taxon>
        <taxon>Pseudomonadota</taxon>
        <taxon>Alphaproteobacteria</taxon>
        <taxon>Hyphomicrobiales</taxon>
        <taxon>Tepidamorphaceae</taxon>
        <taxon>Lutibaculum</taxon>
    </lineage>
</organism>
<dbReference type="eggNOG" id="COG2226">
    <property type="taxonomic scope" value="Bacteria"/>
</dbReference>
<feature type="domain" description="Methyltransferase" evidence="1">
    <location>
        <begin position="178"/>
        <end position="287"/>
    </location>
</feature>
<proteinExistence type="predicted"/>
<dbReference type="Proteomes" id="UP000017819">
    <property type="component" value="Unassembled WGS sequence"/>
</dbReference>
<dbReference type="InterPro" id="IPR025714">
    <property type="entry name" value="Methyltranfer_dom"/>
</dbReference>
<dbReference type="InterPro" id="IPR048711">
    <property type="entry name" value="WHD_Rv2258c"/>
</dbReference>
<dbReference type="EMBL" id="AWXZ01000039">
    <property type="protein sequence ID" value="ESR23030.1"/>
    <property type="molecule type" value="Genomic_DNA"/>
</dbReference>
<evidence type="ECO:0000259" key="1">
    <source>
        <dbReference type="Pfam" id="PF13847"/>
    </source>
</evidence>
<dbReference type="AlphaFoldDB" id="V4RIC5"/>
<dbReference type="STRING" id="631454.N177_3098"/>
<sequence>MNIHTTASLDEGRLNALMGTVLNEIGAAHNATLVIIGEKVGLYRALAESREPLSAAGLAARTGAYERYVREWACAQAASGFVGYDETTDRFFMTPEQVAVFADEESSTYLAGGFQALSAVYAGEPRLAAAFTTGEGVGWGEHCNCLFCGTERFFRPGYKGHLVAEWLPALDGVTEKLERGIRVADIGCGHGASTAIMAEAFPNSEFVGYDFHEPSILEAGAKYRAPNLRFEVARAQDFPGTGFDLVAIFDALHDMGDPLGAVSHIRAALSEDGTLMVVEPKAGDRLADNLNPVGRVFYAASTNVCVPASLGQDGRAALGAQAGPARLGALLRDGGFSRVRTAIATPFNMVLEARP</sequence>
<dbReference type="Gene3D" id="3.40.50.150">
    <property type="entry name" value="Vaccinia Virus protein VP39"/>
    <property type="match status" value="1"/>
</dbReference>
<dbReference type="InterPro" id="IPR029063">
    <property type="entry name" value="SAM-dependent_MTases_sf"/>
</dbReference>
<dbReference type="Pfam" id="PF21320">
    <property type="entry name" value="WHD_Rv2258c"/>
    <property type="match status" value="1"/>
</dbReference>
<evidence type="ECO:0000313" key="3">
    <source>
        <dbReference type="EMBL" id="ESR23030.1"/>
    </source>
</evidence>
<dbReference type="PATRIC" id="fig|631454.5.peg.3058"/>